<dbReference type="GO" id="GO:0015833">
    <property type="term" value="P:peptide transport"/>
    <property type="evidence" value="ECO:0007669"/>
    <property type="project" value="TreeGrafter"/>
</dbReference>
<name>A0A2K8SGD0_9MOLU</name>
<comment type="subcellular location">
    <subcellularLocation>
        <location evidence="1">Cell envelope</location>
    </subcellularLocation>
</comment>
<protein>
    <submittedName>
        <fullName evidence="7">Oligopeptide ABC transporter substrate-binding protein</fullName>
    </submittedName>
</protein>
<feature type="signal peptide" evidence="5">
    <location>
        <begin position="1"/>
        <end position="23"/>
    </location>
</feature>
<evidence type="ECO:0000256" key="4">
    <source>
        <dbReference type="ARBA" id="ARBA00022729"/>
    </source>
</evidence>
<keyword evidence="4 5" id="KW-0732">Signal</keyword>
<organism evidence="7 8">
    <name type="scientific">Spiroplasma floricola 23-6</name>
    <dbReference type="NCBI Taxonomy" id="1336749"/>
    <lineage>
        <taxon>Bacteria</taxon>
        <taxon>Bacillati</taxon>
        <taxon>Mycoplasmatota</taxon>
        <taxon>Mollicutes</taxon>
        <taxon>Entomoplasmatales</taxon>
        <taxon>Spiroplasmataceae</taxon>
        <taxon>Spiroplasma</taxon>
    </lineage>
</organism>
<dbReference type="GO" id="GO:1904680">
    <property type="term" value="F:peptide transmembrane transporter activity"/>
    <property type="evidence" value="ECO:0007669"/>
    <property type="project" value="TreeGrafter"/>
</dbReference>
<evidence type="ECO:0000256" key="1">
    <source>
        <dbReference type="ARBA" id="ARBA00004196"/>
    </source>
</evidence>
<evidence type="ECO:0000259" key="6">
    <source>
        <dbReference type="Pfam" id="PF00496"/>
    </source>
</evidence>
<dbReference type="KEGG" id="sfz:SFLOR_v1c08220"/>
<gene>
    <name evidence="7" type="primary">oppA</name>
    <name evidence="7" type="ORF">SFLOR_v1c08220</name>
</gene>
<dbReference type="OrthoDB" id="9801912at2"/>
<evidence type="ECO:0000256" key="2">
    <source>
        <dbReference type="ARBA" id="ARBA00005695"/>
    </source>
</evidence>
<dbReference type="PROSITE" id="PS51257">
    <property type="entry name" value="PROKAR_LIPOPROTEIN"/>
    <property type="match status" value="1"/>
</dbReference>
<proteinExistence type="inferred from homology"/>
<dbReference type="PANTHER" id="PTHR30290:SF10">
    <property type="entry name" value="PERIPLASMIC OLIGOPEPTIDE-BINDING PROTEIN-RELATED"/>
    <property type="match status" value="1"/>
</dbReference>
<dbReference type="AlphaFoldDB" id="A0A2K8SGD0"/>
<dbReference type="EMBL" id="CP025057">
    <property type="protein sequence ID" value="AUB31870.1"/>
    <property type="molecule type" value="Genomic_DNA"/>
</dbReference>
<dbReference type="PANTHER" id="PTHR30290">
    <property type="entry name" value="PERIPLASMIC BINDING COMPONENT OF ABC TRANSPORTER"/>
    <property type="match status" value="1"/>
</dbReference>
<dbReference type="InterPro" id="IPR000914">
    <property type="entry name" value="SBP_5_dom"/>
</dbReference>
<sequence>MSIWYKKTLGLLGLGLATTMVSSSVVSCGVASFDIILNKVVSTDKYYINYTLNVSSWNTAHSMQGEDSRIWSNSYDTFLSTDQYGRIFGSLAISEFGEESSGTNGKALTVGKSENDSKKWTYALRQMNWVDNSGNIVYEDADVVSGVKNAAKYALNPKNNSDVSELWVSFIKGAQEVQKLYGDGKTKEAEALIENPNEFGIYSGQDWQGHKTIVFELTKSASYFESLLTYSVFSPIPDTYKTEVNNYKNALFNGAYYAAKADPNSEIVLKKNKHYALKDSANIEELHFNYLDGGSAAKERTLFESGSSSWFELKSDDLKGWNKYIGKGEEKYERPNFGSAYETESPDKAGSFLVFYNYYNSNIDNGLLSQSERENALTGSKLLQSSAARAYISTTLDRSEMARYFSKTIDEPNQNSKMLRNTYTGVGVAADENVVDYTKYIAAQYESNIKKVSTPSSNDLTALDDGKDPFKNNSEKLVGKTQEQLRDETVKFIKDNNLKTQKVKGYDGQRVILKLILSPSNNTSMNPYINLMMKKFNSISDNPLYIETKTLSSTDEYKTEGSKGATDLFMSGWSPDYKDPSSFLETITLTGPYRGYNGTSRLFELKNKSAEQKNSVIGNNYKLKNENLYTTETKGLLKAFEDYSEGYKEVDTTKNVATERYEGFAKLEYNFFYKNFLALPLYTKAMPKVWTVSHLTPYKKSYEAFGTSQYKLYNVTMDAKLRSREEYLELLKKYKEEKAIISSDWSKGRIGAHWAKQTDIDGKEINKNYN</sequence>
<evidence type="ECO:0000313" key="8">
    <source>
        <dbReference type="Proteomes" id="UP000231823"/>
    </source>
</evidence>
<dbReference type="Gene3D" id="3.10.105.10">
    <property type="entry name" value="Dipeptide-binding Protein, Domain 3"/>
    <property type="match status" value="1"/>
</dbReference>
<reference evidence="7 8" key="1">
    <citation type="submission" date="2017-12" db="EMBL/GenBank/DDBJ databases">
        <title>Complete genome sequence of Spiroplasma floricola 23-6 (ATCC 29989).</title>
        <authorList>
            <person name="Tsai Y.-M."/>
            <person name="Wu P.-S."/>
            <person name="Lo W.-S."/>
            <person name="Kuo C.-H."/>
        </authorList>
    </citation>
    <scope>NUCLEOTIDE SEQUENCE [LARGE SCALE GENOMIC DNA]</scope>
    <source>
        <strain evidence="7 8">23-6</strain>
    </source>
</reference>
<dbReference type="InterPro" id="IPR039424">
    <property type="entry name" value="SBP_5"/>
</dbReference>
<dbReference type="GO" id="GO:0030313">
    <property type="term" value="C:cell envelope"/>
    <property type="evidence" value="ECO:0007669"/>
    <property type="project" value="UniProtKB-SubCell"/>
</dbReference>
<keyword evidence="3" id="KW-0813">Transport</keyword>
<dbReference type="RefSeq" id="WP_100916832.1">
    <property type="nucleotide sequence ID" value="NZ_CP025057.1"/>
</dbReference>
<evidence type="ECO:0000256" key="3">
    <source>
        <dbReference type="ARBA" id="ARBA00022448"/>
    </source>
</evidence>
<dbReference type="Gene3D" id="3.40.190.10">
    <property type="entry name" value="Periplasmic binding protein-like II"/>
    <property type="match status" value="1"/>
</dbReference>
<evidence type="ECO:0000256" key="5">
    <source>
        <dbReference type="SAM" id="SignalP"/>
    </source>
</evidence>
<comment type="similarity">
    <text evidence="2">Belongs to the bacterial solute-binding protein 5 family.</text>
</comment>
<evidence type="ECO:0000313" key="7">
    <source>
        <dbReference type="EMBL" id="AUB31870.1"/>
    </source>
</evidence>
<feature type="chain" id="PRO_5014881725" evidence="5">
    <location>
        <begin position="24"/>
        <end position="770"/>
    </location>
</feature>
<dbReference type="Pfam" id="PF00496">
    <property type="entry name" value="SBP_bac_5"/>
    <property type="match status" value="1"/>
</dbReference>
<dbReference type="SUPFAM" id="SSF53850">
    <property type="entry name" value="Periplasmic binding protein-like II"/>
    <property type="match status" value="1"/>
</dbReference>
<accession>A0A2K8SGD0</accession>
<feature type="domain" description="Solute-binding protein family 5" evidence="6">
    <location>
        <begin position="113"/>
        <end position="590"/>
    </location>
</feature>
<dbReference type="Proteomes" id="UP000231823">
    <property type="component" value="Chromosome"/>
</dbReference>
<keyword evidence="8" id="KW-1185">Reference proteome</keyword>